<feature type="transmembrane region" description="Helical" evidence="1">
    <location>
        <begin position="32"/>
        <end position="50"/>
    </location>
</feature>
<sequence>MALLCFFSLISATILLILGIIAAIRKRNKKKYFVSAISCLVVSVISFILFTPETPHSKNINKTSPVMTEKNKPAPKEIEQTVIQEEQKQAEEKQRLEDRKKFDEQFKQEMDKKQQRTSLNTDKDTYENEIKPKIDNMMKEYDEIWNKEWKPAWTEVSNNASLIDKNALIEKMESISNKYDSLSKKNIAFKDGEKLSDPVLKEKINEFRKELGLAINYRSNAATVVNQGLKGVAPMKGRMDEALKSVELSDQKIINAAVNLTEVETKLGISRN</sequence>
<proteinExistence type="predicted"/>
<protein>
    <submittedName>
        <fullName evidence="2">Ribonuclease</fullName>
    </submittedName>
</protein>
<keyword evidence="1" id="KW-0472">Membrane</keyword>
<feature type="transmembrane region" description="Helical" evidence="1">
    <location>
        <begin position="6"/>
        <end position="25"/>
    </location>
</feature>
<evidence type="ECO:0000313" key="2">
    <source>
        <dbReference type="EMBL" id="MDG0952601.1"/>
    </source>
</evidence>
<gene>
    <name evidence="2" type="ORF">P6U19_08360</name>
</gene>
<evidence type="ECO:0000313" key="3">
    <source>
        <dbReference type="Proteomes" id="UP001216801"/>
    </source>
</evidence>
<accession>A0AAJ1K1A0</accession>
<dbReference type="Proteomes" id="UP001216801">
    <property type="component" value="Unassembled WGS sequence"/>
</dbReference>
<evidence type="ECO:0000256" key="1">
    <source>
        <dbReference type="SAM" id="Phobius"/>
    </source>
</evidence>
<name>A0AAJ1K1A0_9BACI</name>
<dbReference type="RefSeq" id="WP_277616328.1">
    <property type="nucleotide sequence ID" value="NZ_JARPRP010000005.1"/>
</dbReference>
<keyword evidence="1" id="KW-1133">Transmembrane helix</keyword>
<dbReference type="EMBL" id="JARPRR010000005">
    <property type="protein sequence ID" value="MDG0952601.1"/>
    <property type="molecule type" value="Genomic_DNA"/>
</dbReference>
<organism evidence="2 3">
    <name type="scientific">Bacillus paranthracis</name>
    <dbReference type="NCBI Taxonomy" id="2026186"/>
    <lineage>
        <taxon>Bacteria</taxon>
        <taxon>Bacillati</taxon>
        <taxon>Bacillota</taxon>
        <taxon>Bacilli</taxon>
        <taxon>Bacillales</taxon>
        <taxon>Bacillaceae</taxon>
        <taxon>Bacillus</taxon>
        <taxon>Bacillus cereus group</taxon>
    </lineage>
</organism>
<comment type="caution">
    <text evidence="2">The sequence shown here is derived from an EMBL/GenBank/DDBJ whole genome shotgun (WGS) entry which is preliminary data.</text>
</comment>
<reference evidence="2" key="1">
    <citation type="submission" date="2023-03" db="EMBL/GenBank/DDBJ databases">
        <title>Genetic diversity of Bacillus cereus sensu lato isolates from Slovenia.</title>
        <authorList>
            <person name="Abdelli M."/>
        </authorList>
    </citation>
    <scope>NUCLEOTIDE SEQUENCE</scope>
    <source>
        <strain evidence="2">SIBC39</strain>
    </source>
</reference>
<dbReference type="AlphaFoldDB" id="A0AAJ1K1A0"/>
<keyword evidence="1" id="KW-0812">Transmembrane</keyword>